<dbReference type="GeneID" id="37219981"/>
<dbReference type="Proteomes" id="UP000249402">
    <property type="component" value="Unassembled WGS sequence"/>
</dbReference>
<reference evidence="2 3" key="1">
    <citation type="submission" date="2018-02" db="EMBL/GenBank/DDBJ databases">
        <title>The genomes of Aspergillus section Nigri reveals drivers in fungal speciation.</title>
        <authorList>
            <consortium name="DOE Joint Genome Institute"/>
            <person name="Vesth T.C."/>
            <person name="Nybo J."/>
            <person name="Theobald S."/>
            <person name="Brandl J."/>
            <person name="Frisvad J.C."/>
            <person name="Nielsen K.F."/>
            <person name="Lyhne E.K."/>
            <person name="Kogle M.E."/>
            <person name="Kuo A."/>
            <person name="Riley R."/>
            <person name="Clum A."/>
            <person name="Nolan M."/>
            <person name="Lipzen A."/>
            <person name="Salamov A."/>
            <person name="Henrissat B."/>
            <person name="Wiebenga A."/>
            <person name="De vries R.P."/>
            <person name="Grigoriev I.V."/>
            <person name="Mortensen U.H."/>
            <person name="Andersen M.R."/>
            <person name="Baker S.E."/>
        </authorList>
    </citation>
    <scope>NUCLEOTIDE SEQUENCE [LARGE SCALE GENOMIC DNA]</scope>
    <source>
        <strain evidence="2 3">CBS 121593</strain>
    </source>
</reference>
<keyword evidence="3" id="KW-1185">Reference proteome</keyword>
<dbReference type="EMBL" id="KZ824442">
    <property type="protein sequence ID" value="RAL00151.1"/>
    <property type="molecule type" value="Genomic_DNA"/>
</dbReference>
<name>A0A395GX53_9EURO</name>
<dbReference type="AlphaFoldDB" id="A0A395GX53"/>
<gene>
    <name evidence="2" type="ORF">BO80DRAFT_319921</name>
</gene>
<dbReference type="VEuPathDB" id="FungiDB:BO80DRAFT_319921"/>
<feature type="non-terminal residue" evidence="2">
    <location>
        <position position="257"/>
    </location>
</feature>
<dbReference type="OrthoDB" id="4446399at2759"/>
<feature type="non-terminal residue" evidence="2">
    <location>
        <position position="1"/>
    </location>
</feature>
<organism evidence="2 3">
    <name type="scientific">Aspergillus ibericus CBS 121593</name>
    <dbReference type="NCBI Taxonomy" id="1448316"/>
    <lineage>
        <taxon>Eukaryota</taxon>
        <taxon>Fungi</taxon>
        <taxon>Dikarya</taxon>
        <taxon>Ascomycota</taxon>
        <taxon>Pezizomycotina</taxon>
        <taxon>Eurotiomycetes</taxon>
        <taxon>Eurotiomycetidae</taxon>
        <taxon>Eurotiales</taxon>
        <taxon>Aspergillaceae</taxon>
        <taxon>Aspergillus</taxon>
        <taxon>Aspergillus subgen. Circumdati</taxon>
    </lineage>
</organism>
<accession>A0A395GX53</accession>
<evidence type="ECO:0000313" key="3">
    <source>
        <dbReference type="Proteomes" id="UP000249402"/>
    </source>
</evidence>
<feature type="compositionally biased region" description="Basic and acidic residues" evidence="1">
    <location>
        <begin position="196"/>
        <end position="212"/>
    </location>
</feature>
<sequence>RDKEINEQFQICREELKDFRTENTIRDKETKRNEFANVYNRFSVVDARLDAMNATLSNSKLAYLPQKITPFPMFDDSNNRLPIPECFPTRLSTLVSLKNKRHWPKLRELLTYYQLEAVTIQVIYDQDTGFMDTTDGNSGGSHYKYTEQQLQDAIESDPEQAIDILASHLGIAPVVRRRRTSSHEFGQMVQQIGKRVRQESDRGPAADTKPGEENVPSPSSANFDWDAFYDAHGTVLDWEPDESKFRRETAHLVLRDT</sequence>
<feature type="region of interest" description="Disordered" evidence="1">
    <location>
        <begin position="191"/>
        <end position="222"/>
    </location>
</feature>
<evidence type="ECO:0000256" key="1">
    <source>
        <dbReference type="SAM" id="MobiDB-lite"/>
    </source>
</evidence>
<proteinExistence type="predicted"/>
<protein>
    <submittedName>
        <fullName evidence="2">Uncharacterized protein</fullName>
    </submittedName>
</protein>
<dbReference type="RefSeq" id="XP_025574478.1">
    <property type="nucleotide sequence ID" value="XM_025715116.1"/>
</dbReference>
<dbReference type="STRING" id="1448316.A0A395GX53"/>
<evidence type="ECO:0000313" key="2">
    <source>
        <dbReference type="EMBL" id="RAL00151.1"/>
    </source>
</evidence>